<evidence type="ECO:0000256" key="2">
    <source>
        <dbReference type="ARBA" id="ARBA00022763"/>
    </source>
</evidence>
<comment type="subcellular location">
    <subcellularLocation>
        <location evidence="7">Mitochondrion</location>
    </subcellularLocation>
    <subcellularLocation>
        <location evidence="7">Nucleus</location>
    </subcellularLocation>
</comment>
<dbReference type="NCBIfam" id="NF003588">
    <property type="entry name" value="PRK05254.1-1"/>
    <property type="match status" value="1"/>
</dbReference>
<comment type="function">
    <text evidence="7 9">Excises uracil residues from the DNA which can arise as a result of misincorporation of dUMP residues by DNA polymerase or due to deamination of cytosine.</text>
</comment>
<comment type="caution">
    <text evidence="12">The sequence shown here is derived from an EMBL/GenBank/DDBJ whole genome shotgun (WGS) entry which is preliminary data.</text>
</comment>
<dbReference type="InterPro" id="IPR005122">
    <property type="entry name" value="Uracil-DNA_glycosylase-like"/>
</dbReference>
<feature type="compositionally biased region" description="Basic and acidic residues" evidence="10">
    <location>
        <begin position="1"/>
        <end position="19"/>
    </location>
</feature>
<sequence length="338" mass="38826">MTQEVIEKRSAEKELENAVKKPKIGGKKSITDFFQKSSSTEKTKIVREEKTKEKTEEKTEEPENSPVPEITFDDDKLSDFKKKFITKLTEEQKHLLSLEINTIEDSWFEVLSDEFLKPYFLSLKKFLITQKTAKHTIFPPENDIYSWSRLTPLNKVKVIILGQDPYHNHNQAHGLAFSVKSPTPPPPSLKNMYKALKIDYPDFQIPTGTSSGDLTKWADRGVLMLNACLTVKAHEANSHAKKGWEQFTEVVLKKAISNDRKIVLLLWGTPAQKRITNIKINKDKIHVLTSVHPSPLSARRGYFEANHYIKANEWLIEQGEDPIDWSLVDGNSIEYHKK</sequence>
<proteinExistence type="inferred from homology"/>
<keyword evidence="5 7" id="KW-0234">DNA repair</keyword>
<evidence type="ECO:0000256" key="3">
    <source>
        <dbReference type="ARBA" id="ARBA00022801"/>
    </source>
</evidence>
<dbReference type="AlphaFoldDB" id="K0KF39"/>
<dbReference type="NCBIfam" id="TIGR00628">
    <property type="entry name" value="ung"/>
    <property type="match status" value="1"/>
</dbReference>
<dbReference type="GO" id="GO:0004844">
    <property type="term" value="F:uracil DNA N-glycosylase activity"/>
    <property type="evidence" value="ECO:0007669"/>
    <property type="project" value="UniProtKB-UniRule"/>
</dbReference>
<dbReference type="NCBIfam" id="NF003589">
    <property type="entry name" value="PRK05254.1-2"/>
    <property type="match status" value="1"/>
</dbReference>
<dbReference type="SMART" id="SM00986">
    <property type="entry name" value="UDG"/>
    <property type="match status" value="1"/>
</dbReference>
<dbReference type="Proteomes" id="UP000009328">
    <property type="component" value="Unassembled WGS sequence"/>
</dbReference>
<name>K0KF39_WICCF</name>
<evidence type="ECO:0000256" key="1">
    <source>
        <dbReference type="ARBA" id="ARBA00008184"/>
    </source>
</evidence>
<dbReference type="SUPFAM" id="SSF52141">
    <property type="entry name" value="Uracil-DNA glycosylase-like"/>
    <property type="match status" value="1"/>
</dbReference>
<evidence type="ECO:0000313" key="13">
    <source>
        <dbReference type="Proteomes" id="UP000009328"/>
    </source>
</evidence>
<keyword evidence="3 7" id="KW-0378">Hydrolase</keyword>
<dbReference type="EC" id="3.2.2.27" evidence="7 9"/>
<evidence type="ECO:0000256" key="8">
    <source>
        <dbReference type="PROSITE-ProRule" id="PRU10072"/>
    </source>
</evidence>
<keyword evidence="4 7" id="KW-0496">Mitochondrion</keyword>
<dbReference type="FunFam" id="3.40.470.10:FF:000007">
    <property type="entry name" value="Uracil-DNA glycosylase"/>
    <property type="match status" value="1"/>
</dbReference>
<evidence type="ECO:0000256" key="10">
    <source>
        <dbReference type="SAM" id="MobiDB-lite"/>
    </source>
</evidence>
<dbReference type="CDD" id="cd10027">
    <property type="entry name" value="UDG-F1-like"/>
    <property type="match status" value="1"/>
</dbReference>
<dbReference type="NCBIfam" id="NF003592">
    <property type="entry name" value="PRK05254.1-5"/>
    <property type="match status" value="1"/>
</dbReference>
<evidence type="ECO:0000256" key="5">
    <source>
        <dbReference type="ARBA" id="ARBA00023204"/>
    </source>
</evidence>
<dbReference type="FunCoup" id="K0KF39">
    <property type="interactions" value="334"/>
</dbReference>
<feature type="domain" description="Uracil-DNA glycosylase-like" evidence="11">
    <location>
        <begin position="149"/>
        <end position="315"/>
    </location>
</feature>
<accession>K0KF39</accession>
<evidence type="ECO:0000256" key="4">
    <source>
        <dbReference type="ARBA" id="ARBA00023128"/>
    </source>
</evidence>
<keyword evidence="6 7" id="KW-0539">Nucleus</keyword>
<evidence type="ECO:0000259" key="11">
    <source>
        <dbReference type="SMART" id="SM00986"/>
    </source>
</evidence>
<dbReference type="PANTHER" id="PTHR11264">
    <property type="entry name" value="URACIL-DNA GLYCOSYLASE"/>
    <property type="match status" value="1"/>
</dbReference>
<keyword evidence="13" id="KW-1185">Reference proteome</keyword>
<evidence type="ECO:0000313" key="12">
    <source>
        <dbReference type="EMBL" id="CCH40827.1"/>
    </source>
</evidence>
<dbReference type="GO" id="GO:0005739">
    <property type="term" value="C:mitochondrion"/>
    <property type="evidence" value="ECO:0007669"/>
    <property type="project" value="UniProtKB-SubCell"/>
</dbReference>
<gene>
    <name evidence="7" type="primary">UNG1</name>
    <name evidence="12" type="ORF">BN7_361</name>
</gene>
<keyword evidence="2 7" id="KW-0227">DNA damage</keyword>
<dbReference type="GO" id="GO:0005634">
    <property type="term" value="C:nucleus"/>
    <property type="evidence" value="ECO:0007669"/>
    <property type="project" value="UniProtKB-SubCell"/>
</dbReference>
<evidence type="ECO:0000256" key="9">
    <source>
        <dbReference type="RuleBase" id="RU003780"/>
    </source>
</evidence>
<feature type="active site" description="Proton acceptor" evidence="7 8">
    <location>
        <position position="164"/>
    </location>
</feature>
<evidence type="ECO:0000256" key="6">
    <source>
        <dbReference type="ARBA" id="ARBA00023242"/>
    </source>
</evidence>
<dbReference type="HAMAP" id="MF_00148">
    <property type="entry name" value="UDG"/>
    <property type="match status" value="1"/>
</dbReference>
<feature type="region of interest" description="Disordered" evidence="10">
    <location>
        <begin position="1"/>
        <end position="71"/>
    </location>
</feature>
<dbReference type="InterPro" id="IPR018085">
    <property type="entry name" value="Ura-DNA_Glyclase_AS"/>
</dbReference>
<comment type="catalytic activity">
    <reaction evidence="7 9">
        <text>Hydrolyzes single-stranded DNA or mismatched double-stranded DNA and polynucleotides, releasing free uracil.</text>
        <dbReference type="EC" id="3.2.2.27"/>
    </reaction>
</comment>
<dbReference type="PROSITE" id="PS00130">
    <property type="entry name" value="U_DNA_GLYCOSYLASE"/>
    <property type="match status" value="1"/>
</dbReference>
<dbReference type="PANTHER" id="PTHR11264:SF0">
    <property type="entry name" value="URACIL-DNA GLYCOSYLASE"/>
    <property type="match status" value="1"/>
</dbReference>
<dbReference type="STRING" id="1206466.K0KF39"/>
<dbReference type="Gene3D" id="3.40.470.10">
    <property type="entry name" value="Uracil-DNA glycosylase-like domain"/>
    <property type="match status" value="1"/>
</dbReference>
<protein>
    <recommendedName>
        <fullName evidence="7 9">Uracil-DNA glycosylase</fullName>
        <shortName evidence="7">UDG</shortName>
        <ecNumber evidence="7 9">3.2.2.27</ecNumber>
    </recommendedName>
</protein>
<evidence type="ECO:0000256" key="7">
    <source>
        <dbReference type="HAMAP-Rule" id="MF_03166"/>
    </source>
</evidence>
<dbReference type="InterPro" id="IPR036895">
    <property type="entry name" value="Uracil-DNA_glycosylase-like_sf"/>
</dbReference>
<dbReference type="EMBL" id="CAIF01000007">
    <property type="protein sequence ID" value="CCH40827.1"/>
    <property type="molecule type" value="Genomic_DNA"/>
</dbReference>
<dbReference type="eggNOG" id="KOG2994">
    <property type="taxonomic scope" value="Eukaryota"/>
</dbReference>
<feature type="compositionally biased region" description="Basic and acidic residues" evidence="10">
    <location>
        <begin position="39"/>
        <end position="57"/>
    </location>
</feature>
<dbReference type="InterPro" id="IPR002043">
    <property type="entry name" value="UDG_fam1"/>
</dbReference>
<comment type="similarity">
    <text evidence="1 7 9">Belongs to the uracil-DNA glycosylase (UDG) superfamily. UNG family.</text>
</comment>
<dbReference type="HOGENOM" id="CLU_032162_2_2_1"/>
<dbReference type="GO" id="GO:0097510">
    <property type="term" value="P:base-excision repair, AP site formation via deaminated base removal"/>
    <property type="evidence" value="ECO:0007669"/>
    <property type="project" value="TreeGrafter"/>
</dbReference>
<reference evidence="12 13" key="1">
    <citation type="journal article" date="2012" name="Eukaryot. Cell">
        <title>Draft genome sequence of Wickerhamomyces ciferrii NRRL Y-1031 F-60-10.</title>
        <authorList>
            <person name="Schneider J."/>
            <person name="Andrea H."/>
            <person name="Blom J."/>
            <person name="Jaenicke S."/>
            <person name="Ruckert C."/>
            <person name="Schorsch C."/>
            <person name="Szczepanowski R."/>
            <person name="Farwick M."/>
            <person name="Goesmann A."/>
            <person name="Puhler A."/>
            <person name="Schaffer S."/>
            <person name="Tauch A."/>
            <person name="Kohler T."/>
            <person name="Brinkrolf K."/>
        </authorList>
    </citation>
    <scope>NUCLEOTIDE SEQUENCE [LARGE SCALE GENOMIC DNA]</scope>
    <source>
        <strain evidence="13">ATCC 14091 / BCRC 22168 / CBS 111 / JCM 3599 / NBRC 0793 / NRRL Y-1031 F-60-10</strain>
    </source>
</reference>
<organism evidence="12 13">
    <name type="scientific">Wickerhamomyces ciferrii (strain ATCC 14091 / BCRC 22168 / CBS 111 / JCM 3599 / NBRC 0793 / NRRL Y-1031 F-60-10)</name>
    <name type="common">Yeast</name>
    <name type="synonym">Pichia ciferrii</name>
    <dbReference type="NCBI Taxonomy" id="1206466"/>
    <lineage>
        <taxon>Eukaryota</taxon>
        <taxon>Fungi</taxon>
        <taxon>Dikarya</taxon>
        <taxon>Ascomycota</taxon>
        <taxon>Saccharomycotina</taxon>
        <taxon>Saccharomycetes</taxon>
        <taxon>Phaffomycetales</taxon>
        <taxon>Wickerhamomycetaceae</taxon>
        <taxon>Wickerhamomyces</taxon>
    </lineage>
</organism>
<dbReference type="Pfam" id="PF03167">
    <property type="entry name" value="UDG"/>
    <property type="match status" value="1"/>
</dbReference>
<dbReference type="SMART" id="SM00987">
    <property type="entry name" value="UreE_C"/>
    <property type="match status" value="1"/>
</dbReference>
<dbReference type="InParanoid" id="K0KF39"/>